<reference evidence="3" key="1">
    <citation type="submission" date="2021-01" db="EMBL/GenBank/DDBJ databases">
        <authorList>
            <person name="Corre E."/>
            <person name="Pelletier E."/>
            <person name="Niang G."/>
            <person name="Scheremetjew M."/>
            <person name="Finn R."/>
            <person name="Kale V."/>
            <person name="Holt S."/>
            <person name="Cochrane G."/>
            <person name="Meng A."/>
            <person name="Brown T."/>
            <person name="Cohen L."/>
        </authorList>
    </citation>
    <scope>NUCLEOTIDE SEQUENCE</scope>
    <source>
        <strain evidence="3">RCC2335</strain>
    </source>
</reference>
<protein>
    <submittedName>
        <fullName evidence="3">Uncharacterized protein</fullName>
    </submittedName>
</protein>
<evidence type="ECO:0000256" key="2">
    <source>
        <dbReference type="SAM" id="MobiDB-lite"/>
    </source>
</evidence>
<sequence length="363" mass="39234">MNFSKAFGCGRITPSLEDGTAEEIFMRGLELVQRHGDNVDWKVVAKYYSRAANEGLPEACCNLGVCYATGRGVEQSAAQAAHWYGAAAERGLPRAQSNLAGCYASGRGIKQDWALAATWFQKAAEAGDGAAACSLGAMHAEGKGAAHDGAAAAYWFHKAAKLGLHSAMFNLALCYEQGTGCDPDHVKAVYWYLRAARGSSSLANLSSERVSQLRQEFNVDVSRASAMETLDDDGDFDHDPSVRRTGTNESRASGNNAGGNSNFQAYWRDEQDIQPSPQDCAISMEGDQVCIDKLGRLRTKMSPVEMDMDIIPEGDEEEGDEVQERERGNSNFVSQLFSGMLGFRKDVRAQRSLDNQRGGGGAD</sequence>
<feature type="compositionally biased region" description="Acidic residues" evidence="2">
    <location>
        <begin position="311"/>
        <end position="321"/>
    </location>
</feature>
<dbReference type="PANTHER" id="PTHR11102">
    <property type="entry name" value="SEL-1-LIKE PROTEIN"/>
    <property type="match status" value="1"/>
</dbReference>
<gene>
    <name evidence="3" type="ORF">CROS1312_LOCUS1581</name>
</gene>
<dbReference type="Pfam" id="PF08238">
    <property type="entry name" value="Sel1"/>
    <property type="match status" value="4"/>
</dbReference>
<proteinExistence type="inferred from homology"/>
<dbReference type="AlphaFoldDB" id="A0A7S2TA35"/>
<feature type="region of interest" description="Disordered" evidence="2">
    <location>
        <begin position="311"/>
        <end position="330"/>
    </location>
</feature>
<dbReference type="InterPro" id="IPR011990">
    <property type="entry name" value="TPR-like_helical_dom_sf"/>
</dbReference>
<dbReference type="PANTHER" id="PTHR11102:SF160">
    <property type="entry name" value="ERAD-ASSOCIATED E3 UBIQUITIN-PROTEIN LIGASE COMPONENT HRD3"/>
    <property type="match status" value="1"/>
</dbReference>
<feature type="compositionally biased region" description="Low complexity" evidence="2">
    <location>
        <begin position="252"/>
        <end position="262"/>
    </location>
</feature>
<dbReference type="InterPro" id="IPR050767">
    <property type="entry name" value="Sel1_AlgK"/>
</dbReference>
<feature type="region of interest" description="Disordered" evidence="2">
    <location>
        <begin position="229"/>
        <end position="263"/>
    </location>
</feature>
<comment type="similarity">
    <text evidence="1">Belongs to the sel-1 family.</text>
</comment>
<evidence type="ECO:0000313" key="3">
    <source>
        <dbReference type="EMBL" id="CAD9722313.1"/>
    </source>
</evidence>
<name>A0A7S2TA35_9CHLO</name>
<organism evidence="3">
    <name type="scientific">Chloropicon roscoffensis</name>
    <dbReference type="NCBI Taxonomy" id="1461544"/>
    <lineage>
        <taxon>Eukaryota</taxon>
        <taxon>Viridiplantae</taxon>
        <taxon>Chlorophyta</taxon>
        <taxon>Chloropicophyceae</taxon>
        <taxon>Chloropicales</taxon>
        <taxon>Chloropicaceae</taxon>
        <taxon>Chloropicon</taxon>
    </lineage>
</organism>
<dbReference type="EMBL" id="HBHM01002008">
    <property type="protein sequence ID" value="CAD9722313.1"/>
    <property type="molecule type" value="Transcribed_RNA"/>
</dbReference>
<evidence type="ECO:0000256" key="1">
    <source>
        <dbReference type="ARBA" id="ARBA00038101"/>
    </source>
</evidence>
<dbReference type="SMART" id="SM00671">
    <property type="entry name" value="SEL1"/>
    <property type="match status" value="4"/>
</dbReference>
<dbReference type="SUPFAM" id="SSF81901">
    <property type="entry name" value="HCP-like"/>
    <property type="match status" value="1"/>
</dbReference>
<accession>A0A7S2TA35</accession>
<dbReference type="InterPro" id="IPR006597">
    <property type="entry name" value="Sel1-like"/>
</dbReference>
<dbReference type="Gene3D" id="1.25.40.10">
    <property type="entry name" value="Tetratricopeptide repeat domain"/>
    <property type="match status" value="1"/>
</dbReference>